<evidence type="ECO:0000313" key="6">
    <source>
        <dbReference type="Proteomes" id="UP000811545"/>
    </source>
</evidence>
<organism evidence="5 6">
    <name type="scientific">Psychracetigena formicireducens</name>
    <dbReference type="NCBI Taxonomy" id="2986056"/>
    <lineage>
        <taxon>Bacteria</taxon>
        <taxon>Bacillati</taxon>
        <taxon>Candidatus Lithacetigenota</taxon>
        <taxon>Candidatus Psychracetigena</taxon>
    </lineage>
</organism>
<gene>
    <name evidence="5" type="ORF">DDT42_00285</name>
</gene>
<keyword evidence="1" id="KW-0227">DNA damage</keyword>
<accession>A0A9E2BJV9</accession>
<dbReference type="AlphaFoldDB" id="A0A9E2BJV9"/>
<evidence type="ECO:0000256" key="3">
    <source>
        <dbReference type="ARBA" id="ARBA00023204"/>
    </source>
</evidence>
<keyword evidence="3" id="KW-0234">DNA repair</keyword>
<keyword evidence="2" id="KW-0347">Helicase</keyword>
<evidence type="ECO:0000313" key="5">
    <source>
        <dbReference type="EMBL" id="MBT9144444.1"/>
    </source>
</evidence>
<dbReference type="Pfam" id="PF12705">
    <property type="entry name" value="PDDEXK_1"/>
    <property type="match status" value="1"/>
</dbReference>
<dbReference type="EMBL" id="QLTW01000008">
    <property type="protein sequence ID" value="MBT9144444.1"/>
    <property type="molecule type" value="Genomic_DNA"/>
</dbReference>
<dbReference type="InterPro" id="IPR038726">
    <property type="entry name" value="PDDEXK_AddAB-type"/>
</dbReference>
<keyword evidence="2" id="KW-0067">ATP-binding</keyword>
<protein>
    <recommendedName>
        <fullName evidence="4">PD-(D/E)XK endonuclease-like domain-containing protein</fullName>
    </recommendedName>
</protein>
<evidence type="ECO:0000256" key="2">
    <source>
        <dbReference type="ARBA" id="ARBA00022806"/>
    </source>
</evidence>
<dbReference type="Gene3D" id="3.90.320.10">
    <property type="match status" value="1"/>
</dbReference>
<name>A0A9E2BJV9_PSYF1</name>
<keyword evidence="2" id="KW-0547">Nucleotide-binding</keyword>
<sequence>MKLSFSRIDLYLQCPLKYKYRYIDKIKEKPSPFASFGTSIHKTIQKFFTHPDGVPTIYDTYNYLEMSWIREGYSSSIEEASFKENAKKMLTKFYQDNVFNYMKACTIEQYFEIHLNDFIINGYIDQVNKKGNTYEVVEYKTSKNGKSIEEVEKDLQIATYHLAFKSIYGFPPNQVIYYNVRSGVKLGIKVTSLMEEFILQTYKDIASGILSERFHSQVGVHCRWCDYLRICPGREGVSGRQITFPF</sequence>
<evidence type="ECO:0000256" key="1">
    <source>
        <dbReference type="ARBA" id="ARBA00022763"/>
    </source>
</evidence>
<dbReference type="InterPro" id="IPR011335">
    <property type="entry name" value="Restrct_endonuc-II-like"/>
</dbReference>
<dbReference type="GO" id="GO:0004386">
    <property type="term" value="F:helicase activity"/>
    <property type="evidence" value="ECO:0007669"/>
    <property type="project" value="UniProtKB-KW"/>
</dbReference>
<dbReference type="SUPFAM" id="SSF52980">
    <property type="entry name" value="Restriction endonuclease-like"/>
    <property type="match status" value="1"/>
</dbReference>
<feature type="domain" description="PD-(D/E)XK endonuclease-like" evidence="4">
    <location>
        <begin position="3"/>
        <end position="232"/>
    </location>
</feature>
<reference evidence="5 6" key="1">
    <citation type="journal article" date="2021" name="bioRxiv">
        <title>Unique metabolic strategies in Hadean analogues reveal hints for primordial physiology.</title>
        <authorList>
            <person name="Nobu M.K."/>
            <person name="Nakai R."/>
            <person name="Tamazawa S."/>
            <person name="Mori H."/>
            <person name="Toyoda A."/>
            <person name="Ijiri A."/>
            <person name="Suzuki S."/>
            <person name="Kurokawa K."/>
            <person name="Kamagata Y."/>
            <person name="Tamaki H."/>
        </authorList>
    </citation>
    <scope>NUCLEOTIDE SEQUENCE [LARGE SCALE GENOMIC DNA]</scope>
    <source>
        <strain evidence="5">BS525</strain>
    </source>
</reference>
<comment type="caution">
    <text evidence="5">The sequence shown here is derived from an EMBL/GenBank/DDBJ whole genome shotgun (WGS) entry which is preliminary data.</text>
</comment>
<evidence type="ECO:0000259" key="4">
    <source>
        <dbReference type="Pfam" id="PF12705"/>
    </source>
</evidence>
<dbReference type="Proteomes" id="UP000811545">
    <property type="component" value="Unassembled WGS sequence"/>
</dbReference>
<keyword evidence="2" id="KW-0378">Hydrolase</keyword>
<dbReference type="GO" id="GO:0006281">
    <property type="term" value="P:DNA repair"/>
    <property type="evidence" value="ECO:0007669"/>
    <property type="project" value="UniProtKB-KW"/>
</dbReference>
<dbReference type="InterPro" id="IPR011604">
    <property type="entry name" value="PDDEXK-like_dom_sf"/>
</dbReference>
<proteinExistence type="predicted"/>